<dbReference type="RefSeq" id="WP_092350151.1">
    <property type="nucleotide sequence ID" value="NZ_FNQN01000010.1"/>
</dbReference>
<feature type="transmembrane region" description="Helical" evidence="8">
    <location>
        <begin position="94"/>
        <end position="125"/>
    </location>
</feature>
<evidence type="ECO:0000313" key="9">
    <source>
        <dbReference type="EMBL" id="SEA71342.1"/>
    </source>
</evidence>
<keyword evidence="3" id="KW-0813">Transport</keyword>
<sequence length="416" mass="42592">MNIVLGIIIILATIYLLVKQYDTRMVLIAAGFLMAGIALEPLSVLDAFAKRMTTGSLIQAICSVMGFAFVMNATKCDQHLIHLVAKGLSKVRMVLIPGATLATFAINMALPSAAGCAAAVGAIFIPLLISTGVHPAIAATAVFAGTFGSMLNPGLSHNPFIAKLADVDVMSVINTHAKADIISGVIGALCLTAVAIYLKEHKGYVPEEGELDNTIDKANPLFAIVPLVPVTILVLGASGLVPALKMGVAQAMIIGCLLGLALTRTSPTKVTLKFFEGMGSAYGSIMGIIIAAAVFVGGMQSLGLVSAFIDLLTNTPSIAKLGGTFGPFILGLICGSGDAAAFAFNEAVTPHAAQFGMEVANMGSIAALAGALGRTMSPLAGAAIVCASIAKVNPMELAKRNALGMCIAVVVTFFIM</sequence>
<keyword evidence="10" id="KW-1185">Reference proteome</keyword>
<evidence type="ECO:0000256" key="2">
    <source>
        <dbReference type="ARBA" id="ARBA00005275"/>
    </source>
</evidence>
<dbReference type="PANTHER" id="PTHR42002:SF2">
    <property type="entry name" value="ANAEROBIC C4-DICARBOXYLATE TRANSPORTER DCUC-RELATED"/>
    <property type="match status" value="1"/>
</dbReference>
<evidence type="ECO:0000256" key="1">
    <source>
        <dbReference type="ARBA" id="ARBA00004651"/>
    </source>
</evidence>
<feature type="transmembrane region" description="Helical" evidence="8">
    <location>
        <begin position="397"/>
        <end position="415"/>
    </location>
</feature>
<feature type="transmembrane region" description="Helical" evidence="8">
    <location>
        <begin position="285"/>
        <end position="309"/>
    </location>
</feature>
<dbReference type="GO" id="GO:0015556">
    <property type="term" value="F:C4-dicarboxylate transmembrane transporter activity"/>
    <property type="evidence" value="ECO:0007669"/>
    <property type="project" value="InterPro"/>
</dbReference>
<proteinExistence type="inferred from homology"/>
<feature type="transmembrane region" description="Helical" evidence="8">
    <location>
        <begin position="26"/>
        <end position="45"/>
    </location>
</feature>
<keyword evidence="4" id="KW-1003">Cell membrane</keyword>
<dbReference type="InterPro" id="IPR018385">
    <property type="entry name" value="C4_dicarb_anaerob_car-like"/>
</dbReference>
<feature type="transmembrane region" description="Helical" evidence="8">
    <location>
        <begin position="57"/>
        <end position="74"/>
    </location>
</feature>
<evidence type="ECO:0000256" key="3">
    <source>
        <dbReference type="ARBA" id="ARBA00022448"/>
    </source>
</evidence>
<comment type="similarity">
    <text evidence="2">Belongs to the DcuC/DcuD transporter (TC 2.A.61) family.</text>
</comment>
<feature type="transmembrane region" description="Helical" evidence="8">
    <location>
        <begin position="248"/>
        <end position="265"/>
    </location>
</feature>
<dbReference type="AlphaFoldDB" id="A0A1H4DGH3"/>
<evidence type="ECO:0000256" key="4">
    <source>
        <dbReference type="ARBA" id="ARBA00022475"/>
    </source>
</evidence>
<feature type="transmembrane region" description="Helical" evidence="8">
    <location>
        <begin position="179"/>
        <end position="198"/>
    </location>
</feature>
<accession>A0A1H4DGH3</accession>
<feature type="transmembrane region" description="Helical" evidence="8">
    <location>
        <begin position="364"/>
        <end position="390"/>
    </location>
</feature>
<dbReference type="PANTHER" id="PTHR42002">
    <property type="entry name" value="ANAEROBIC C4-DICARBOXYLATE TRANSPORTER DCUC-RELATED"/>
    <property type="match status" value="1"/>
</dbReference>
<feature type="transmembrane region" description="Helical" evidence="8">
    <location>
        <begin position="321"/>
        <end position="344"/>
    </location>
</feature>
<dbReference type="GO" id="GO:0005886">
    <property type="term" value="C:plasma membrane"/>
    <property type="evidence" value="ECO:0007669"/>
    <property type="project" value="UniProtKB-SubCell"/>
</dbReference>
<evidence type="ECO:0000256" key="8">
    <source>
        <dbReference type="SAM" id="Phobius"/>
    </source>
</evidence>
<feature type="transmembrane region" description="Helical" evidence="8">
    <location>
        <begin position="218"/>
        <end position="241"/>
    </location>
</feature>
<gene>
    <name evidence="9" type="ORF">SAMN05660420_02924</name>
</gene>
<dbReference type="EMBL" id="FNQN01000010">
    <property type="protein sequence ID" value="SEA71342.1"/>
    <property type="molecule type" value="Genomic_DNA"/>
</dbReference>
<dbReference type="STRING" id="37625.SAMN05660420_02924"/>
<keyword evidence="7 8" id="KW-0472">Membrane</keyword>
<evidence type="ECO:0000256" key="6">
    <source>
        <dbReference type="ARBA" id="ARBA00022989"/>
    </source>
</evidence>
<dbReference type="InterPro" id="IPR004669">
    <property type="entry name" value="C4_dicarb_anaerob_car"/>
</dbReference>
<protein>
    <submittedName>
        <fullName evidence="9">C4-dicarboxylate transporter, DcuC family</fullName>
    </submittedName>
</protein>
<keyword evidence="5 8" id="KW-0812">Transmembrane</keyword>
<dbReference type="NCBIfam" id="NF037994">
    <property type="entry name" value="DcuC_1"/>
    <property type="match status" value="1"/>
</dbReference>
<comment type="subcellular location">
    <subcellularLocation>
        <location evidence="1">Cell membrane</location>
        <topology evidence="1">Multi-pass membrane protein</topology>
    </subcellularLocation>
</comment>
<dbReference type="Proteomes" id="UP000199409">
    <property type="component" value="Unassembled WGS sequence"/>
</dbReference>
<reference evidence="9 10" key="1">
    <citation type="submission" date="2016-10" db="EMBL/GenBank/DDBJ databases">
        <authorList>
            <person name="de Groot N.N."/>
        </authorList>
    </citation>
    <scope>NUCLEOTIDE SEQUENCE [LARGE SCALE GENOMIC DNA]</scope>
    <source>
        <strain evidence="9 10">DSM 7343</strain>
    </source>
</reference>
<evidence type="ECO:0000256" key="7">
    <source>
        <dbReference type="ARBA" id="ARBA00023136"/>
    </source>
</evidence>
<dbReference type="Pfam" id="PF03606">
    <property type="entry name" value="DcuC"/>
    <property type="match status" value="1"/>
</dbReference>
<name>A0A1H4DGH3_9BACT</name>
<keyword evidence="6 8" id="KW-1133">Transmembrane helix</keyword>
<evidence type="ECO:0000313" key="10">
    <source>
        <dbReference type="Proteomes" id="UP000199409"/>
    </source>
</evidence>
<organism evidence="9 10">
    <name type="scientific">Desulfuromusa kysingii</name>
    <dbReference type="NCBI Taxonomy" id="37625"/>
    <lineage>
        <taxon>Bacteria</taxon>
        <taxon>Pseudomonadati</taxon>
        <taxon>Thermodesulfobacteriota</taxon>
        <taxon>Desulfuromonadia</taxon>
        <taxon>Desulfuromonadales</taxon>
        <taxon>Geopsychrobacteraceae</taxon>
        <taxon>Desulfuromusa</taxon>
    </lineage>
</organism>
<dbReference type="OrthoDB" id="1675518at2"/>
<evidence type="ECO:0000256" key="5">
    <source>
        <dbReference type="ARBA" id="ARBA00022692"/>
    </source>
</evidence>